<dbReference type="SUPFAM" id="SSF52540">
    <property type="entry name" value="P-loop containing nucleoside triphosphate hydrolases"/>
    <property type="match status" value="1"/>
</dbReference>
<evidence type="ECO:0000313" key="3">
    <source>
        <dbReference type="EMBL" id="BBY30620.1"/>
    </source>
</evidence>
<evidence type="ECO:0000259" key="2">
    <source>
        <dbReference type="Pfam" id="PF25199"/>
    </source>
</evidence>
<feature type="domain" description="Novel STAND NTPase 5" evidence="2">
    <location>
        <begin position="298"/>
        <end position="433"/>
    </location>
</feature>
<dbReference type="KEGG" id="msei:MSEDJ_47160"/>
<dbReference type="InterPro" id="IPR029035">
    <property type="entry name" value="DHS-like_NAD/FAD-binding_dom"/>
</dbReference>
<evidence type="ECO:0000256" key="1">
    <source>
        <dbReference type="SAM" id="MobiDB-lite"/>
    </source>
</evidence>
<gene>
    <name evidence="3" type="ORF">MSEDJ_47160</name>
</gene>
<proteinExistence type="predicted"/>
<dbReference type="Proteomes" id="UP000467193">
    <property type="component" value="Chromosome"/>
</dbReference>
<dbReference type="Pfam" id="PF13289">
    <property type="entry name" value="SIR2_2"/>
    <property type="match status" value="1"/>
</dbReference>
<feature type="region of interest" description="Disordered" evidence="1">
    <location>
        <begin position="786"/>
        <end position="806"/>
    </location>
</feature>
<dbReference type="EMBL" id="AP022588">
    <property type="protein sequence ID" value="BBY30620.1"/>
    <property type="molecule type" value="Genomic_DNA"/>
</dbReference>
<dbReference type="AlphaFoldDB" id="A0A7I7QXQ2"/>
<dbReference type="SUPFAM" id="SSF52467">
    <property type="entry name" value="DHS-like NAD/FAD-binding domain"/>
    <property type="match status" value="1"/>
</dbReference>
<organism evidence="3 4">
    <name type="scientific">Mycolicibacterium sediminis</name>
    <dbReference type="NCBI Taxonomy" id="1286180"/>
    <lineage>
        <taxon>Bacteria</taxon>
        <taxon>Bacillati</taxon>
        <taxon>Actinomycetota</taxon>
        <taxon>Actinomycetes</taxon>
        <taxon>Mycobacteriales</taxon>
        <taxon>Mycobacteriaceae</taxon>
        <taxon>Mycolicibacterium</taxon>
    </lineage>
</organism>
<dbReference type="Pfam" id="PF25199">
    <property type="entry name" value="nSTAND_NTPase5"/>
    <property type="match status" value="1"/>
</dbReference>
<dbReference type="RefSeq" id="WP_163800229.1">
    <property type="nucleotide sequence ID" value="NZ_AP022588.1"/>
</dbReference>
<evidence type="ECO:0000313" key="4">
    <source>
        <dbReference type="Proteomes" id="UP000467193"/>
    </source>
</evidence>
<protein>
    <recommendedName>
        <fullName evidence="2">Novel STAND NTPase 5 domain-containing protein</fullName>
    </recommendedName>
</protein>
<accession>A0A7I7QXQ2</accession>
<dbReference type="InterPro" id="IPR027417">
    <property type="entry name" value="P-loop_NTPase"/>
</dbReference>
<keyword evidence="4" id="KW-1185">Reference proteome</keyword>
<feature type="compositionally biased region" description="Basic and acidic residues" evidence="1">
    <location>
        <begin position="786"/>
        <end position="799"/>
    </location>
</feature>
<reference evidence="3 4" key="1">
    <citation type="journal article" date="2019" name="Emerg. Microbes Infect.">
        <title>Comprehensive subspecies identification of 175 nontuberculous mycobacteria species based on 7547 genomic profiles.</title>
        <authorList>
            <person name="Matsumoto Y."/>
            <person name="Kinjo T."/>
            <person name="Motooka D."/>
            <person name="Nabeya D."/>
            <person name="Jung N."/>
            <person name="Uechi K."/>
            <person name="Horii T."/>
            <person name="Iida T."/>
            <person name="Fujita J."/>
            <person name="Nakamura S."/>
        </authorList>
    </citation>
    <scope>NUCLEOTIDE SEQUENCE [LARGE SCALE GENOMIC DNA]</scope>
    <source>
        <strain evidence="3 4">JCM 17899</strain>
    </source>
</reference>
<sequence>MELSELARTIEPADTALLLGAGAAIPSGAPTGAALARHLAEQLSPPPDGDDLAEIAGIFENRVGRKDLVLAVRQRLSDLEPTGGMLALPAFKWKAIYSTNFDRLVEKAYKLASVDLNVIRTNYEFSSGSQSDDVVPLYKIHGCVSKDVALGDHARMVLTEFDYEEVEKYRQALFSSLQLQMMGGTTLIIGQSLADAHLRDLAKRVGALRLEGVPGRIFLLVYQYDADRAKLLEQRGIQVAAGTLEEFLFQLSSRQLVADSRAVAHTSESPETLPPNLATSTTVVSHASGLAPNITRLFNGSPATYADIHHNLTIQRHRENVLFEAQNGRRGYFLVLGGAAGVGKTTLARRLIYRRHTERFVTWEHKNEYPLDVQGWLGMEAILRRDNRQGMLLIDDCARHLSTVNRLVDGLGKIARPFLRIVVTVNSSQWKSRPKSPFFFSRGTFERLSLLADGDLTSLINLVDQKVEIRNLVEEDFLRLGFKDKVRRLRERCSSEMYVCLKNIFHTEQLDTIVLREFAELDDDAQEIYRYVAAIQAMGGKVHRQLVLRLLQVEAGGFFNLLGRMEDVVSEEDIKPRMGLYGLKTRHDVIAETIAKYKFADEGELYRLIERLIDGLNPTEYIELETARGMAAHEMGIQRLTDRGQREALLRRLIDVVPAERTPRRRLIRLLLEDGRYDQADQAIRVARREIGKDSIIKRYQATLLIGRAETTSGLLDGDRFAMLLEAGRVARECVAHAPHDRYNYRVLADVGIAMAQGHGRGELLAETIDMMRQVETEVADPDFVRDRRDLESTQRRTEAAAPRLPEMAWADIDE</sequence>
<dbReference type="InterPro" id="IPR057574">
    <property type="entry name" value="nSTAND_NTPase5_dom"/>
</dbReference>
<name>A0A7I7QXQ2_9MYCO</name>